<sequence>MPPCLAHNAKAHKTHQTHLPQHPSSHPHSPYKAYQEHKGYPDHFPRNNIQDSPITPASNMIDKYLARRELVTTGLTKYDDQPESFRAWHSFFFNAPQGLELTASEVLDLLVKWLGKESSEHVKRIRAVYVTNPQAALKMS</sequence>
<gene>
    <name evidence="2" type="ORF">N1851_027881</name>
</gene>
<feature type="region of interest" description="Disordered" evidence="1">
    <location>
        <begin position="1"/>
        <end position="56"/>
    </location>
</feature>
<dbReference type="Proteomes" id="UP001174136">
    <property type="component" value="Unassembled WGS sequence"/>
</dbReference>
<reference evidence="2" key="1">
    <citation type="journal article" date="2023" name="Front. Mar. Sci.">
        <title>A new Merluccius polli reference genome to investigate the effects of global change in West African waters.</title>
        <authorList>
            <person name="Mateo J.L."/>
            <person name="Blanco-Fernandez C."/>
            <person name="Garcia-Vazquez E."/>
            <person name="Machado-Schiaffino G."/>
        </authorList>
    </citation>
    <scope>NUCLEOTIDE SEQUENCE</scope>
    <source>
        <strain evidence="2">C29</strain>
        <tissue evidence="2">Fin</tissue>
    </source>
</reference>
<dbReference type="EMBL" id="JAOPHQ010005197">
    <property type="protein sequence ID" value="KAK0136222.1"/>
    <property type="molecule type" value="Genomic_DNA"/>
</dbReference>
<comment type="caution">
    <text evidence="2">The sequence shown here is derived from an EMBL/GenBank/DDBJ whole genome shotgun (WGS) entry which is preliminary data.</text>
</comment>
<dbReference type="AlphaFoldDB" id="A0AA47NU25"/>
<name>A0AA47NU25_MERPO</name>
<evidence type="ECO:0000256" key="1">
    <source>
        <dbReference type="SAM" id="MobiDB-lite"/>
    </source>
</evidence>
<protein>
    <submittedName>
        <fullName evidence="2">Uncharacterized protein</fullName>
    </submittedName>
</protein>
<accession>A0AA47NU25</accession>
<evidence type="ECO:0000313" key="2">
    <source>
        <dbReference type="EMBL" id="KAK0136222.1"/>
    </source>
</evidence>
<organism evidence="2 3">
    <name type="scientific">Merluccius polli</name>
    <name type="common">Benguela hake</name>
    <name type="synonym">Merluccius cadenati</name>
    <dbReference type="NCBI Taxonomy" id="89951"/>
    <lineage>
        <taxon>Eukaryota</taxon>
        <taxon>Metazoa</taxon>
        <taxon>Chordata</taxon>
        <taxon>Craniata</taxon>
        <taxon>Vertebrata</taxon>
        <taxon>Euteleostomi</taxon>
        <taxon>Actinopterygii</taxon>
        <taxon>Neopterygii</taxon>
        <taxon>Teleostei</taxon>
        <taxon>Neoteleostei</taxon>
        <taxon>Acanthomorphata</taxon>
        <taxon>Zeiogadaria</taxon>
        <taxon>Gadariae</taxon>
        <taxon>Gadiformes</taxon>
        <taxon>Gadoidei</taxon>
        <taxon>Merlucciidae</taxon>
        <taxon>Merluccius</taxon>
    </lineage>
</organism>
<evidence type="ECO:0000313" key="3">
    <source>
        <dbReference type="Proteomes" id="UP001174136"/>
    </source>
</evidence>
<feature type="compositionally biased region" description="Basic and acidic residues" evidence="1">
    <location>
        <begin position="34"/>
        <end position="45"/>
    </location>
</feature>
<feature type="compositionally biased region" description="Polar residues" evidence="1">
    <location>
        <begin position="47"/>
        <end position="56"/>
    </location>
</feature>
<keyword evidence="3" id="KW-1185">Reference proteome</keyword>
<proteinExistence type="predicted"/>